<dbReference type="InterPro" id="IPR036636">
    <property type="entry name" value="COX7C/Cox8_sf"/>
</dbReference>
<dbReference type="Proteomes" id="UP000184330">
    <property type="component" value="Unassembled WGS sequence"/>
</dbReference>
<feature type="transmembrane region" description="Helical" evidence="11">
    <location>
        <begin position="54"/>
        <end position="73"/>
    </location>
</feature>
<evidence type="ECO:0000256" key="7">
    <source>
        <dbReference type="ARBA" id="ARBA00022989"/>
    </source>
</evidence>
<comment type="subunit">
    <text evidence="11">Component of the cytochrome c oxidase (complex IV, CIV), a multisubunit enzyme composed of a catalytic core of 3 subunits and several supernumerary subunits. The complex exists as a monomer or a dimer and forms supercomplexes (SCs) in the inner mitochondrial membrane with ubiquinol-cytochrome c oxidoreductase (cytochrome b-c1 complex, complex III, CIII).</text>
</comment>
<evidence type="ECO:0000256" key="10">
    <source>
        <dbReference type="ARBA" id="ARBA00071004"/>
    </source>
</evidence>
<keyword evidence="8 11" id="KW-0496">Mitochondrion</keyword>
<evidence type="ECO:0000256" key="4">
    <source>
        <dbReference type="ARBA" id="ARBA00022692"/>
    </source>
</evidence>
<keyword evidence="4 11" id="KW-0812">Transmembrane</keyword>
<organism evidence="12 13">
    <name type="scientific">Phialocephala subalpina</name>
    <dbReference type="NCBI Taxonomy" id="576137"/>
    <lineage>
        <taxon>Eukaryota</taxon>
        <taxon>Fungi</taxon>
        <taxon>Dikarya</taxon>
        <taxon>Ascomycota</taxon>
        <taxon>Pezizomycotina</taxon>
        <taxon>Leotiomycetes</taxon>
        <taxon>Helotiales</taxon>
        <taxon>Mollisiaceae</taxon>
        <taxon>Phialocephala</taxon>
        <taxon>Phialocephala fortinii species complex</taxon>
    </lineage>
</organism>
<evidence type="ECO:0000256" key="9">
    <source>
        <dbReference type="ARBA" id="ARBA00023136"/>
    </source>
</evidence>
<evidence type="ECO:0000256" key="11">
    <source>
        <dbReference type="RuleBase" id="RU368123"/>
    </source>
</evidence>
<sequence>MLSRTALRASSSTSAIIARRGFHSTRAQLSSPYHYPEGPRSNIPFNPLTKWFALRYWGFMAVGFGAPFGVAVWQTYKNQ</sequence>
<comment type="pathway">
    <text evidence="2 11">Energy metabolism; oxidative phosphorylation.</text>
</comment>
<comment type="similarity">
    <text evidence="3 11">Belongs to the cytochrome c oxidase VIIc family.</text>
</comment>
<evidence type="ECO:0000256" key="3">
    <source>
        <dbReference type="ARBA" id="ARBA00010514"/>
    </source>
</evidence>
<evidence type="ECO:0000313" key="13">
    <source>
        <dbReference type="Proteomes" id="UP000184330"/>
    </source>
</evidence>
<dbReference type="STRING" id="576137.A0A1L7X3M5"/>
<dbReference type="FunFam" id="4.10.49.10:FF:000001">
    <property type="entry name" value="Cytochrome c oxidase subunit 7C"/>
    <property type="match status" value="1"/>
</dbReference>
<evidence type="ECO:0000256" key="8">
    <source>
        <dbReference type="ARBA" id="ARBA00023128"/>
    </source>
</evidence>
<keyword evidence="7 11" id="KW-1133">Transmembrane helix</keyword>
<dbReference type="InterPro" id="IPR004202">
    <property type="entry name" value="COX7C/Cox8"/>
</dbReference>
<evidence type="ECO:0000256" key="1">
    <source>
        <dbReference type="ARBA" id="ARBA00004434"/>
    </source>
</evidence>
<keyword evidence="13" id="KW-1185">Reference proteome</keyword>
<dbReference type="PANTHER" id="PTHR13313">
    <property type="entry name" value="CYTOCHROME C OXIDASE SUBUNIT VIIC"/>
    <property type="match status" value="1"/>
</dbReference>
<evidence type="ECO:0000256" key="5">
    <source>
        <dbReference type="ARBA" id="ARBA00022792"/>
    </source>
</evidence>
<dbReference type="GO" id="GO:0045277">
    <property type="term" value="C:respiratory chain complex IV"/>
    <property type="evidence" value="ECO:0007669"/>
    <property type="project" value="UniProtKB-UniRule"/>
</dbReference>
<dbReference type="GO" id="GO:0005743">
    <property type="term" value="C:mitochondrial inner membrane"/>
    <property type="evidence" value="ECO:0007669"/>
    <property type="project" value="UniProtKB-SubCell"/>
</dbReference>
<dbReference type="EMBL" id="FJOG01000014">
    <property type="protein sequence ID" value="CZR59615.1"/>
    <property type="molecule type" value="Genomic_DNA"/>
</dbReference>
<evidence type="ECO:0000256" key="6">
    <source>
        <dbReference type="ARBA" id="ARBA00022946"/>
    </source>
</evidence>
<name>A0A1L7X3M5_9HELO</name>
<gene>
    <name evidence="12" type="ORF">PAC_09509</name>
</gene>
<dbReference type="Pfam" id="PF02935">
    <property type="entry name" value="COX7C"/>
    <property type="match status" value="1"/>
</dbReference>
<evidence type="ECO:0000313" key="12">
    <source>
        <dbReference type="EMBL" id="CZR59615.1"/>
    </source>
</evidence>
<evidence type="ECO:0000256" key="2">
    <source>
        <dbReference type="ARBA" id="ARBA00004673"/>
    </source>
</evidence>
<reference evidence="12 13" key="1">
    <citation type="submission" date="2016-03" db="EMBL/GenBank/DDBJ databases">
        <authorList>
            <person name="Ploux O."/>
        </authorList>
    </citation>
    <scope>NUCLEOTIDE SEQUENCE [LARGE SCALE GENOMIC DNA]</scope>
    <source>
        <strain evidence="12 13">UAMH 11012</strain>
    </source>
</reference>
<protein>
    <recommendedName>
        <fullName evidence="10 11">Cytochrome c oxidase subunit 8, mitochondrial</fullName>
    </recommendedName>
    <alternativeName>
        <fullName evidence="11">Cytochrome c oxidase polypeptide VIII</fullName>
    </alternativeName>
</protein>
<dbReference type="AlphaFoldDB" id="A0A1L7X3M5"/>
<dbReference type="OrthoDB" id="9974841at2759"/>
<dbReference type="UniPathway" id="UPA00705"/>
<keyword evidence="5 11" id="KW-0999">Mitochondrion inner membrane</keyword>
<dbReference type="PANTHER" id="PTHR13313:SF0">
    <property type="entry name" value="CYTOCHROME C OXIDASE SUBUNIT 7C, MITOCHONDRIAL"/>
    <property type="match status" value="1"/>
</dbReference>
<comment type="subcellular location">
    <subcellularLocation>
        <location evidence="1 11">Mitochondrion inner membrane</location>
        <topology evidence="1 11">Single-pass membrane protein</topology>
    </subcellularLocation>
</comment>
<dbReference type="GO" id="GO:0006123">
    <property type="term" value="P:mitochondrial electron transport, cytochrome c to oxygen"/>
    <property type="evidence" value="ECO:0007669"/>
    <property type="project" value="UniProtKB-UniRule"/>
</dbReference>
<dbReference type="SUPFAM" id="SSF81427">
    <property type="entry name" value="Mitochondrial cytochrome c oxidase subunit VIIc (aka VIIIa)"/>
    <property type="match status" value="1"/>
</dbReference>
<dbReference type="Gene3D" id="4.10.49.10">
    <property type="entry name" value="Cytochrome c oxidase subunit VIIc"/>
    <property type="match status" value="1"/>
</dbReference>
<proteinExistence type="inferred from homology"/>
<keyword evidence="6 11" id="KW-0809">Transit peptide</keyword>
<comment type="function">
    <text evidence="11">Component of the cytochrome c oxidase, the last enzyme in the mitochondrial electron transport chain which drives oxidative phosphorylation. The respiratory chain contains 3 multisubunit complexes succinate dehydrogenase (complex II, CII), ubiquinol-cytochrome c oxidoreductase (cytochrome b-c1 complex, complex III, CIII) and cytochrome c oxidase (complex IV, CIV), that cooperate to transfer electrons derived from NADH and succinate to molecular oxygen, creating an electrochemical gradient over the inner membrane that drives transmembrane transport and the ATP synthase. Cytochrome c oxidase is the component of the respiratory chain that catalyzes the reduction of oxygen to water. Electrons originating from reduced cytochrome c in the intermembrane space (IMS) are transferred via the dinuclear copper A center (CU(A)) of subunit 2 and heme A of subunit 1 to the active site in subunit 1, a binuclear center (BNC) formed by heme A3 and copper B (CU(B)). The BNC reduces molecular oxygen to 2 water molecules using 4 electrons from cytochrome c in the IMS and 4 protons from the mitochondrial matrix.</text>
</comment>
<accession>A0A1L7X3M5</accession>
<keyword evidence="9 11" id="KW-0472">Membrane</keyword>